<protein>
    <submittedName>
        <fullName evidence="1">Uncharacterized protein</fullName>
    </submittedName>
</protein>
<reference evidence="1 2" key="1">
    <citation type="submission" date="2019-02" db="EMBL/GenBank/DDBJ databases">
        <title>Pedobacter sp. RP-1-13 sp. nov., isolated from Arctic soil.</title>
        <authorList>
            <person name="Dahal R.H."/>
        </authorList>
    </citation>
    <scope>NUCLEOTIDE SEQUENCE [LARGE SCALE GENOMIC DNA]</scope>
    <source>
        <strain evidence="1 2">RP-1-13</strain>
    </source>
</reference>
<name>A0A4R0N162_9SPHI</name>
<evidence type="ECO:0000313" key="2">
    <source>
        <dbReference type="Proteomes" id="UP000292884"/>
    </source>
</evidence>
<dbReference type="Proteomes" id="UP000292884">
    <property type="component" value="Unassembled WGS sequence"/>
</dbReference>
<sequence length="106" mass="12434">MTNYQSIEIDYHQKTISISKDGIQLEKNFSDIKRLALHKAKAPFFAGSWWLTICSEFYYYKIDFAEESYYLTSILFPTPSLNGEKHFYESYMEVTTAYANIKKTIG</sequence>
<dbReference type="AlphaFoldDB" id="A0A4R0N162"/>
<dbReference type="EMBL" id="SJSK01000001">
    <property type="protein sequence ID" value="TCC93481.1"/>
    <property type="molecule type" value="Genomic_DNA"/>
</dbReference>
<evidence type="ECO:0000313" key="1">
    <source>
        <dbReference type="EMBL" id="TCC93481.1"/>
    </source>
</evidence>
<dbReference type="RefSeq" id="WP_131551349.1">
    <property type="nucleotide sequence ID" value="NZ_SJSK01000001.1"/>
</dbReference>
<proteinExistence type="predicted"/>
<dbReference type="OrthoDB" id="767224at2"/>
<gene>
    <name evidence="1" type="ORF">EZ428_01555</name>
</gene>
<accession>A0A4R0N162</accession>
<organism evidence="1 2">
    <name type="scientific">Pedobacter frigiditerrae</name>
    <dbReference type="NCBI Taxonomy" id="2530452"/>
    <lineage>
        <taxon>Bacteria</taxon>
        <taxon>Pseudomonadati</taxon>
        <taxon>Bacteroidota</taxon>
        <taxon>Sphingobacteriia</taxon>
        <taxon>Sphingobacteriales</taxon>
        <taxon>Sphingobacteriaceae</taxon>
        <taxon>Pedobacter</taxon>
    </lineage>
</organism>
<comment type="caution">
    <text evidence="1">The sequence shown here is derived from an EMBL/GenBank/DDBJ whole genome shotgun (WGS) entry which is preliminary data.</text>
</comment>
<keyword evidence="2" id="KW-1185">Reference proteome</keyword>